<dbReference type="Gene3D" id="3.20.20.140">
    <property type="entry name" value="Metal-dependent hydrolases"/>
    <property type="match status" value="1"/>
</dbReference>
<sequence length="387" mass="43195">MIIKNAKIYGEQELDLKIENGKITQIEQNLNGDEQMIDAEGKTLLPSLIDLNVALLDNEFSIAKLYELEKACLKGGVGTIVLKDSMEANLQGYALYFDKLQSLDVNILPSINVLDKEAKMKNIATLVDMGAKVLEVSSTLGANFLRQSMQYAHMKEVPVFLKCFDENFDDHGVMNDSQMSFELGLIGISDIAETSEVAKMKELVDFYQNNACFSALGVVKSFELLKDHQSEISIHHLAKDENACECFNTQAKILPPLRSKNELSCLIKMLQDGKITFLTSLHTPRTKKDLAFDEADFGVDAIAVYMSLCYSYLVRTNILSWKELCDLASYYQAQFLGLNKGKIAVGYDADLVVFDESVSFKGEGLYQNDILQGRVEKNFIGGKVFSV</sequence>
<protein>
    <submittedName>
        <fullName evidence="2">Dihydroorotase, subgroup IIa</fullName>
        <ecNumber evidence="2">3.5.2.3</ecNumber>
    </submittedName>
</protein>
<gene>
    <name evidence="2" type="ORF">CSUB8521_1386</name>
</gene>
<dbReference type="KEGG" id="csm:CSUB8521_1386"/>
<dbReference type="EC" id="3.5.2.3" evidence="2"/>
<dbReference type="AlphaFoldDB" id="A0A0A8HC03"/>
<dbReference type="EMBL" id="CP007772">
    <property type="protein sequence ID" value="AJC91210.1"/>
    <property type="molecule type" value="Genomic_DNA"/>
</dbReference>
<dbReference type="GO" id="GO:0004038">
    <property type="term" value="F:allantoinase activity"/>
    <property type="evidence" value="ECO:0007669"/>
    <property type="project" value="TreeGrafter"/>
</dbReference>
<dbReference type="Proteomes" id="UP000031135">
    <property type="component" value="Chromosome"/>
</dbReference>
<dbReference type="SUPFAM" id="SSF51338">
    <property type="entry name" value="Composite domain of metallo-dependent hydrolases"/>
    <property type="match status" value="1"/>
</dbReference>
<organism evidence="2 3">
    <name type="scientific">Campylobacter subantarcticus LMG 24374</name>
    <dbReference type="NCBI Taxonomy" id="1388751"/>
    <lineage>
        <taxon>Bacteria</taxon>
        <taxon>Pseudomonadati</taxon>
        <taxon>Campylobacterota</taxon>
        <taxon>Epsilonproteobacteria</taxon>
        <taxon>Campylobacterales</taxon>
        <taxon>Campylobacteraceae</taxon>
        <taxon>Campylobacter</taxon>
    </lineage>
</organism>
<dbReference type="Pfam" id="PF01979">
    <property type="entry name" value="Amidohydro_1"/>
    <property type="match status" value="1"/>
</dbReference>
<dbReference type="GO" id="GO:0005737">
    <property type="term" value="C:cytoplasm"/>
    <property type="evidence" value="ECO:0007669"/>
    <property type="project" value="TreeGrafter"/>
</dbReference>
<accession>A0A0A8HC03</accession>
<reference evidence="2 3" key="1">
    <citation type="journal article" date="2014" name="Genome Biol. Evol.">
        <title>Comparative Genomics of the Campylobacter lari Group.</title>
        <authorList>
            <person name="Miller W.G."/>
            <person name="Yee E."/>
            <person name="Chapman M.H."/>
            <person name="Smith T.P."/>
            <person name="Bono J.L."/>
            <person name="Huynh S."/>
            <person name="Parker C.T."/>
            <person name="Vandamme P."/>
            <person name="Luong K."/>
            <person name="Korlach J."/>
        </authorList>
    </citation>
    <scope>NUCLEOTIDE SEQUENCE [LARGE SCALE GENOMIC DNA]</scope>
    <source>
        <strain evidence="2 3">LMG 24374</strain>
    </source>
</reference>
<dbReference type="GO" id="GO:0006145">
    <property type="term" value="P:purine nucleobase catabolic process"/>
    <property type="evidence" value="ECO:0007669"/>
    <property type="project" value="TreeGrafter"/>
</dbReference>
<feature type="domain" description="Amidohydrolase-related" evidence="1">
    <location>
        <begin position="219"/>
        <end position="384"/>
    </location>
</feature>
<dbReference type="SUPFAM" id="SSF51556">
    <property type="entry name" value="Metallo-dependent hydrolases"/>
    <property type="match status" value="1"/>
</dbReference>
<dbReference type="HOGENOM" id="CLU_015572_1_3_7"/>
<dbReference type="GO" id="GO:0004151">
    <property type="term" value="F:dihydroorotase activity"/>
    <property type="evidence" value="ECO:0007669"/>
    <property type="project" value="UniProtKB-EC"/>
</dbReference>
<dbReference type="InterPro" id="IPR050138">
    <property type="entry name" value="DHOase/Allantoinase_Hydrolase"/>
</dbReference>
<proteinExistence type="predicted"/>
<dbReference type="RefSeq" id="WP_039664392.1">
    <property type="nucleotide sequence ID" value="NZ_CP007772.1"/>
</dbReference>
<dbReference type="InterPro" id="IPR032466">
    <property type="entry name" value="Metal_Hydrolase"/>
</dbReference>
<keyword evidence="2" id="KW-0378">Hydrolase</keyword>
<evidence type="ECO:0000259" key="1">
    <source>
        <dbReference type="Pfam" id="PF01979"/>
    </source>
</evidence>
<dbReference type="InterPro" id="IPR006680">
    <property type="entry name" value="Amidohydro-rel"/>
</dbReference>
<dbReference type="InterPro" id="IPR011059">
    <property type="entry name" value="Metal-dep_hydrolase_composite"/>
</dbReference>
<dbReference type="PANTHER" id="PTHR43668">
    <property type="entry name" value="ALLANTOINASE"/>
    <property type="match status" value="1"/>
</dbReference>
<dbReference type="OrthoDB" id="9803027at2"/>
<evidence type="ECO:0000313" key="2">
    <source>
        <dbReference type="EMBL" id="AJC91210.1"/>
    </source>
</evidence>
<name>A0A0A8HC03_9BACT</name>
<dbReference type="PANTHER" id="PTHR43668:SF2">
    <property type="entry name" value="ALLANTOINASE"/>
    <property type="match status" value="1"/>
</dbReference>
<dbReference type="NCBIfam" id="NF006268">
    <property type="entry name" value="PRK08417.1"/>
    <property type="match status" value="1"/>
</dbReference>
<evidence type="ECO:0000313" key="3">
    <source>
        <dbReference type="Proteomes" id="UP000031135"/>
    </source>
</evidence>